<evidence type="ECO:0000313" key="2">
    <source>
        <dbReference type="Proteomes" id="UP001151752"/>
    </source>
</evidence>
<sequence length="171" mass="19432">MHVKFSERSSSNNHQHFVYSRRKLQGNCIDFLPAITNRCGEDSPFVVNSDDPSVAVTEHLIVSEDEIESDAVREPMILPVVCNGAEYSHPLCFGRAAGKEKRLFSQHELELPLRSFPPLHNREDSPCPLVDKGVLRYQLSVLFKSSACNLVYRRRKLPGNPGIAENWRRCL</sequence>
<reference evidence="1" key="1">
    <citation type="submission" date="2022-11" db="EMBL/GenBank/DDBJ databases">
        <authorList>
            <person name="Hyden B.L."/>
            <person name="Feng K."/>
            <person name="Yates T."/>
            <person name="Jawdy S."/>
            <person name="Smart L.B."/>
            <person name="Muchero W."/>
        </authorList>
    </citation>
    <scope>NUCLEOTIDE SEQUENCE</scope>
    <source>
        <tissue evidence="1">Shoot tip</tissue>
    </source>
</reference>
<dbReference type="EMBL" id="JAPFFM010000006">
    <property type="protein sequence ID" value="KAJ6758907.1"/>
    <property type="molecule type" value="Genomic_DNA"/>
</dbReference>
<dbReference type="AlphaFoldDB" id="A0A9Q1A5R3"/>
<reference evidence="1" key="2">
    <citation type="journal article" date="2023" name="Int. J. Mol. Sci.">
        <title>De Novo Assembly and Annotation of 11 Diverse Shrub Willow (Salix) Genomes Reveals Novel Gene Organization in Sex-Linked Regions.</title>
        <authorList>
            <person name="Hyden B."/>
            <person name="Feng K."/>
            <person name="Yates T.B."/>
            <person name="Jawdy S."/>
            <person name="Cereghino C."/>
            <person name="Smart L.B."/>
            <person name="Muchero W."/>
        </authorList>
    </citation>
    <scope>NUCLEOTIDE SEQUENCE</scope>
    <source>
        <tissue evidence="1">Shoot tip</tissue>
    </source>
</reference>
<gene>
    <name evidence="1" type="ORF">OIU74_025545</name>
</gene>
<name>A0A9Q1A5R3_9ROSI</name>
<keyword evidence="2" id="KW-1185">Reference proteome</keyword>
<proteinExistence type="predicted"/>
<evidence type="ECO:0000313" key="1">
    <source>
        <dbReference type="EMBL" id="KAJ6758907.1"/>
    </source>
</evidence>
<accession>A0A9Q1A5R3</accession>
<organism evidence="1 2">
    <name type="scientific">Salix koriyanagi</name>
    <dbReference type="NCBI Taxonomy" id="2511006"/>
    <lineage>
        <taxon>Eukaryota</taxon>
        <taxon>Viridiplantae</taxon>
        <taxon>Streptophyta</taxon>
        <taxon>Embryophyta</taxon>
        <taxon>Tracheophyta</taxon>
        <taxon>Spermatophyta</taxon>
        <taxon>Magnoliopsida</taxon>
        <taxon>eudicotyledons</taxon>
        <taxon>Gunneridae</taxon>
        <taxon>Pentapetalae</taxon>
        <taxon>rosids</taxon>
        <taxon>fabids</taxon>
        <taxon>Malpighiales</taxon>
        <taxon>Salicaceae</taxon>
        <taxon>Saliceae</taxon>
        <taxon>Salix</taxon>
    </lineage>
</organism>
<dbReference type="Proteomes" id="UP001151752">
    <property type="component" value="Chromosome 18"/>
</dbReference>
<comment type="caution">
    <text evidence="1">The sequence shown here is derived from an EMBL/GenBank/DDBJ whole genome shotgun (WGS) entry which is preliminary data.</text>
</comment>
<protein>
    <submittedName>
        <fullName evidence="1">Uncharacterized protein</fullName>
    </submittedName>
</protein>